<evidence type="ECO:0000313" key="2">
    <source>
        <dbReference type="EMBL" id="TKW19132.1"/>
    </source>
</evidence>
<dbReference type="OMA" id="MHSKVEK"/>
<dbReference type="EMBL" id="CM016555">
    <property type="protein sequence ID" value="TKW19132.1"/>
    <property type="molecule type" value="Genomic_DNA"/>
</dbReference>
<dbReference type="Gene3D" id="1.20.120.320">
    <property type="entry name" value="Group V grass pollen allergen"/>
    <property type="match status" value="2"/>
</dbReference>
<feature type="chain" id="PRO_5020841572" description="Pectinesterase inhibitor domain-containing protein" evidence="1">
    <location>
        <begin position="22"/>
        <end position="241"/>
    </location>
</feature>
<feature type="signal peptide" evidence="1">
    <location>
        <begin position="1"/>
        <end position="21"/>
    </location>
</feature>
<reference evidence="2" key="1">
    <citation type="submission" date="2019-03" db="EMBL/GenBank/DDBJ databases">
        <title>WGS assembly of Setaria viridis.</title>
        <authorList>
            <person name="Huang P."/>
            <person name="Jenkins J."/>
            <person name="Grimwood J."/>
            <person name="Barry K."/>
            <person name="Healey A."/>
            <person name="Mamidi S."/>
            <person name="Sreedasyam A."/>
            <person name="Shu S."/>
            <person name="Feldman M."/>
            <person name="Wu J."/>
            <person name="Yu Y."/>
            <person name="Chen C."/>
            <person name="Johnson J."/>
            <person name="Rokhsar D."/>
            <person name="Baxter I."/>
            <person name="Schmutz J."/>
            <person name="Brutnell T."/>
            <person name="Kellogg E."/>
        </authorList>
    </citation>
    <scope>NUCLEOTIDE SEQUENCE [LARGE SCALE GENOMIC DNA]</scope>
</reference>
<dbReference type="AlphaFoldDB" id="A0A4U6UTR1"/>
<keyword evidence="1" id="KW-0732">Signal</keyword>
<accession>A0A4U6UTR1</accession>
<evidence type="ECO:0000256" key="1">
    <source>
        <dbReference type="SAM" id="SignalP"/>
    </source>
</evidence>
<gene>
    <name evidence="2" type="ORF">SEVIR_4G000500v2</name>
</gene>
<evidence type="ECO:0000313" key="3">
    <source>
        <dbReference type="Proteomes" id="UP000298652"/>
    </source>
</evidence>
<proteinExistence type="predicted"/>
<dbReference type="Gramene" id="TKW19132">
    <property type="protein sequence ID" value="TKW19132"/>
    <property type="gene ID" value="SEVIR_4G000500v2"/>
</dbReference>
<keyword evidence="3" id="KW-1185">Reference proteome</keyword>
<sequence>MAKIILVFLSLIFANVAAAEASSTQQPLSPATKKSIDDLTSATKKDIDDLTLLFQEVTDAINTATPPAKKPEATRASSKHIQTAESDVAKAAKAGDEEKLAHLILAYRMASAMVIHAPPAERLKVMEDTFNSAAAPNPYECPNVDKAYCETRSKFNKAILGVVAAASPEQKKLWDKDSTLPKSMHTAMSTVNKAYADGDDKEIARVLAAYNKAADSVIAAPPSDKLKVMESTFKHAAASGA</sequence>
<dbReference type="Proteomes" id="UP000298652">
    <property type="component" value="Chromosome 4"/>
</dbReference>
<dbReference type="InterPro" id="IPR035506">
    <property type="entry name" value="Pollen_allergen/Os"/>
</dbReference>
<evidence type="ECO:0008006" key="4">
    <source>
        <dbReference type="Google" id="ProtNLM"/>
    </source>
</evidence>
<organism evidence="2 3">
    <name type="scientific">Setaria viridis</name>
    <name type="common">Green bristlegrass</name>
    <name type="synonym">Setaria italica subsp. viridis</name>
    <dbReference type="NCBI Taxonomy" id="4556"/>
    <lineage>
        <taxon>Eukaryota</taxon>
        <taxon>Viridiplantae</taxon>
        <taxon>Streptophyta</taxon>
        <taxon>Embryophyta</taxon>
        <taxon>Tracheophyta</taxon>
        <taxon>Spermatophyta</taxon>
        <taxon>Magnoliopsida</taxon>
        <taxon>Liliopsida</taxon>
        <taxon>Poales</taxon>
        <taxon>Poaceae</taxon>
        <taxon>PACMAD clade</taxon>
        <taxon>Panicoideae</taxon>
        <taxon>Panicodae</taxon>
        <taxon>Paniceae</taxon>
        <taxon>Cenchrinae</taxon>
        <taxon>Setaria</taxon>
    </lineage>
</organism>
<protein>
    <recommendedName>
        <fullName evidence="4">Pectinesterase inhibitor domain-containing protein</fullName>
    </recommendedName>
</protein>
<name>A0A4U6UTR1_SETVI</name>